<dbReference type="EMBL" id="JBFDAA010000001">
    <property type="protein sequence ID" value="KAL1140141.1"/>
    <property type="molecule type" value="Genomic_DNA"/>
</dbReference>
<feature type="compositionally biased region" description="Polar residues" evidence="1">
    <location>
        <begin position="9"/>
        <end position="20"/>
    </location>
</feature>
<protein>
    <submittedName>
        <fullName evidence="2">Uncharacterized protein</fullName>
    </submittedName>
</protein>
<sequence length="128" mass="14461">MASKRRNMFQKNKTQETTENGIPEYPITPAFVEIEFVLCSQDRSAFVNPDTDIRSGLQMSKNIEAAITPLAGLPRTSRGRIKLDGGKIPKDEQQRMASISFRHSMGLRTRFELRPAASQRLTHPHPIP</sequence>
<keyword evidence="3" id="KW-1185">Reference proteome</keyword>
<accession>A0ABD0YW13</accession>
<comment type="caution">
    <text evidence="2">The sequence shown here is derived from an EMBL/GenBank/DDBJ whole genome shotgun (WGS) entry which is preliminary data.</text>
</comment>
<evidence type="ECO:0000256" key="1">
    <source>
        <dbReference type="SAM" id="MobiDB-lite"/>
    </source>
</evidence>
<feature type="region of interest" description="Disordered" evidence="1">
    <location>
        <begin position="1"/>
        <end position="23"/>
    </location>
</feature>
<proteinExistence type="predicted"/>
<organism evidence="2 3">
    <name type="scientific">Ranatra chinensis</name>
    <dbReference type="NCBI Taxonomy" id="642074"/>
    <lineage>
        <taxon>Eukaryota</taxon>
        <taxon>Metazoa</taxon>
        <taxon>Ecdysozoa</taxon>
        <taxon>Arthropoda</taxon>
        <taxon>Hexapoda</taxon>
        <taxon>Insecta</taxon>
        <taxon>Pterygota</taxon>
        <taxon>Neoptera</taxon>
        <taxon>Paraneoptera</taxon>
        <taxon>Hemiptera</taxon>
        <taxon>Heteroptera</taxon>
        <taxon>Panheteroptera</taxon>
        <taxon>Nepomorpha</taxon>
        <taxon>Nepidae</taxon>
        <taxon>Ranatrinae</taxon>
        <taxon>Ranatra</taxon>
    </lineage>
</organism>
<dbReference type="AlphaFoldDB" id="A0ABD0YW13"/>
<name>A0ABD0YW13_9HEMI</name>
<gene>
    <name evidence="2" type="ORF">AAG570_000073</name>
</gene>
<dbReference type="Proteomes" id="UP001558652">
    <property type="component" value="Unassembled WGS sequence"/>
</dbReference>
<reference evidence="2 3" key="1">
    <citation type="submission" date="2024-07" db="EMBL/GenBank/DDBJ databases">
        <title>Chromosome-level genome assembly of the water stick insect Ranatra chinensis (Heteroptera: Nepidae).</title>
        <authorList>
            <person name="Liu X."/>
        </authorList>
    </citation>
    <scope>NUCLEOTIDE SEQUENCE [LARGE SCALE GENOMIC DNA]</scope>
    <source>
        <strain evidence="2">Cailab_2021Rc</strain>
        <tissue evidence="2">Muscle</tissue>
    </source>
</reference>
<evidence type="ECO:0000313" key="3">
    <source>
        <dbReference type="Proteomes" id="UP001558652"/>
    </source>
</evidence>
<evidence type="ECO:0000313" key="2">
    <source>
        <dbReference type="EMBL" id="KAL1140141.1"/>
    </source>
</evidence>